<organism evidence="1">
    <name type="scientific">marine metagenome</name>
    <dbReference type="NCBI Taxonomy" id="408172"/>
    <lineage>
        <taxon>unclassified sequences</taxon>
        <taxon>metagenomes</taxon>
        <taxon>ecological metagenomes</taxon>
    </lineage>
</organism>
<protein>
    <submittedName>
        <fullName evidence="1">Uncharacterized protein</fullName>
    </submittedName>
</protein>
<evidence type="ECO:0000313" key="1">
    <source>
        <dbReference type="EMBL" id="SVA90640.1"/>
    </source>
</evidence>
<accession>A0A381ZN12</accession>
<sequence>MVDKLISSLRDVLGPEGVLTGADVTRRRAGIWSEEP</sequence>
<dbReference type="EMBL" id="UINC01021969">
    <property type="protein sequence ID" value="SVA90640.1"/>
    <property type="molecule type" value="Genomic_DNA"/>
</dbReference>
<reference evidence="1" key="1">
    <citation type="submission" date="2018-05" db="EMBL/GenBank/DDBJ databases">
        <authorList>
            <person name="Lanie J.A."/>
            <person name="Ng W.-L."/>
            <person name="Kazmierczak K.M."/>
            <person name="Andrzejewski T.M."/>
            <person name="Davidsen T.M."/>
            <person name="Wayne K.J."/>
            <person name="Tettelin H."/>
            <person name="Glass J.I."/>
            <person name="Rusch D."/>
            <person name="Podicherti R."/>
            <person name="Tsui H.-C.T."/>
            <person name="Winkler M.E."/>
        </authorList>
    </citation>
    <scope>NUCLEOTIDE SEQUENCE</scope>
</reference>
<gene>
    <name evidence="1" type="ORF">METZ01_LOCUS143494</name>
</gene>
<proteinExistence type="predicted"/>
<feature type="non-terminal residue" evidence="1">
    <location>
        <position position="36"/>
    </location>
</feature>
<dbReference type="AlphaFoldDB" id="A0A381ZN12"/>
<name>A0A381ZN12_9ZZZZ</name>